<reference evidence="2" key="1">
    <citation type="submission" date="2020-07" db="EMBL/GenBank/DDBJ databases">
        <title>Multicomponent nature underlies the extraordinary mechanical properties of spider dragline silk.</title>
        <authorList>
            <person name="Kono N."/>
            <person name="Nakamura H."/>
            <person name="Mori M."/>
            <person name="Yoshida Y."/>
            <person name="Ohtoshi R."/>
            <person name="Malay A.D."/>
            <person name="Moran D.A.P."/>
            <person name="Tomita M."/>
            <person name="Numata K."/>
            <person name="Arakawa K."/>
        </authorList>
    </citation>
    <scope>NUCLEOTIDE SEQUENCE</scope>
</reference>
<feature type="compositionally biased region" description="Low complexity" evidence="1">
    <location>
        <begin position="56"/>
        <end position="67"/>
    </location>
</feature>
<dbReference type="Proteomes" id="UP000887116">
    <property type="component" value="Unassembled WGS sequence"/>
</dbReference>
<proteinExistence type="predicted"/>
<keyword evidence="3" id="KW-1185">Reference proteome</keyword>
<evidence type="ECO:0000313" key="2">
    <source>
        <dbReference type="EMBL" id="GFQ89005.1"/>
    </source>
</evidence>
<feature type="compositionally biased region" description="Polar residues" evidence="1">
    <location>
        <begin position="1"/>
        <end position="28"/>
    </location>
</feature>
<comment type="caution">
    <text evidence="2">The sequence shown here is derived from an EMBL/GenBank/DDBJ whole genome shotgun (WGS) entry which is preliminary data.</text>
</comment>
<evidence type="ECO:0000256" key="1">
    <source>
        <dbReference type="SAM" id="MobiDB-lite"/>
    </source>
</evidence>
<dbReference type="AlphaFoldDB" id="A0A8X6FTF2"/>
<organism evidence="2 3">
    <name type="scientific">Trichonephila clavata</name>
    <name type="common">Joro spider</name>
    <name type="synonym">Nephila clavata</name>
    <dbReference type="NCBI Taxonomy" id="2740835"/>
    <lineage>
        <taxon>Eukaryota</taxon>
        <taxon>Metazoa</taxon>
        <taxon>Ecdysozoa</taxon>
        <taxon>Arthropoda</taxon>
        <taxon>Chelicerata</taxon>
        <taxon>Arachnida</taxon>
        <taxon>Araneae</taxon>
        <taxon>Araneomorphae</taxon>
        <taxon>Entelegynae</taxon>
        <taxon>Araneoidea</taxon>
        <taxon>Nephilidae</taxon>
        <taxon>Trichonephila</taxon>
    </lineage>
</organism>
<protein>
    <submittedName>
        <fullName evidence="2">Uncharacterized protein</fullName>
    </submittedName>
</protein>
<sequence>MDTLQASHATSSSFRSAPQSTAVASTRGNIVVPPKREIHGPGEPSTGQSETGHPSEAATAEAGGITTRSRARPPSTGRYKTHHGYQSTDNHMPPPKQPARHDPTRIPAVRLATSLRCQQSTPEAPRTI</sequence>
<gene>
    <name evidence="2" type="ORF">TNCT_53921</name>
</gene>
<dbReference type="EMBL" id="BMAO01023484">
    <property type="protein sequence ID" value="GFQ89005.1"/>
    <property type="molecule type" value="Genomic_DNA"/>
</dbReference>
<evidence type="ECO:0000313" key="3">
    <source>
        <dbReference type="Proteomes" id="UP000887116"/>
    </source>
</evidence>
<accession>A0A8X6FTF2</accession>
<feature type="region of interest" description="Disordered" evidence="1">
    <location>
        <begin position="1"/>
        <end position="103"/>
    </location>
</feature>
<name>A0A8X6FTF2_TRICU</name>